<keyword evidence="9" id="KW-1185">Reference proteome</keyword>
<dbReference type="Pfam" id="PF00293">
    <property type="entry name" value="NUDIX"/>
    <property type="match status" value="1"/>
</dbReference>
<dbReference type="PROSITE" id="PS51462">
    <property type="entry name" value="NUDIX"/>
    <property type="match status" value="1"/>
</dbReference>
<dbReference type="Proteomes" id="UP000198553">
    <property type="component" value="Unassembled WGS sequence"/>
</dbReference>
<evidence type="ECO:0000256" key="2">
    <source>
        <dbReference type="ARBA" id="ARBA00001946"/>
    </source>
</evidence>
<dbReference type="SUPFAM" id="SSF55811">
    <property type="entry name" value="Nudix"/>
    <property type="match status" value="1"/>
</dbReference>
<evidence type="ECO:0000256" key="4">
    <source>
        <dbReference type="ARBA" id="ARBA00022801"/>
    </source>
</evidence>
<dbReference type="OrthoDB" id="9788263at2"/>
<dbReference type="CDD" id="cd18870">
    <property type="entry name" value="NUDIX_AcylCoAdiphos_Nudt19"/>
    <property type="match status" value="1"/>
</dbReference>
<dbReference type="PANTHER" id="PTHR12318:SF0">
    <property type="entry name" value="ACYL-COENZYME A DIPHOSPHATASE NUDT19"/>
    <property type="match status" value="1"/>
</dbReference>
<evidence type="ECO:0000256" key="1">
    <source>
        <dbReference type="ARBA" id="ARBA00001936"/>
    </source>
</evidence>
<evidence type="ECO:0000313" key="9">
    <source>
        <dbReference type="Proteomes" id="UP000198553"/>
    </source>
</evidence>
<dbReference type="AlphaFoldDB" id="A0A1H7W1F8"/>
<dbReference type="GO" id="GO:0016818">
    <property type="term" value="F:hydrolase activity, acting on acid anhydrides, in phosphorus-containing anhydrides"/>
    <property type="evidence" value="ECO:0007669"/>
    <property type="project" value="InterPro"/>
</dbReference>
<accession>A0A1H7W1F8</accession>
<reference evidence="9" key="1">
    <citation type="submission" date="2016-10" db="EMBL/GenBank/DDBJ databases">
        <authorList>
            <person name="Varghese N."/>
            <person name="Submissions S."/>
        </authorList>
    </citation>
    <scope>NUCLEOTIDE SEQUENCE [LARGE SCALE GENOMIC DNA]</scope>
    <source>
        <strain evidence="9">B48,IBRC-M 10115,DSM 25386,CECT 8001</strain>
    </source>
</reference>
<comment type="cofactor">
    <cofactor evidence="2">
        <name>Mg(2+)</name>
        <dbReference type="ChEBI" id="CHEBI:18420"/>
    </cofactor>
</comment>
<dbReference type="Gene3D" id="3.90.79.10">
    <property type="entry name" value="Nucleoside Triphosphate Pyrophosphohydrolase"/>
    <property type="match status" value="1"/>
</dbReference>
<feature type="domain" description="Nudix hydrolase" evidence="7">
    <location>
        <begin position="4"/>
        <end position="196"/>
    </location>
</feature>
<dbReference type="InterPro" id="IPR000086">
    <property type="entry name" value="NUDIX_hydrolase_dom"/>
</dbReference>
<dbReference type="PANTHER" id="PTHR12318">
    <property type="entry name" value="TESTOSTERONE-REGULATED PROTEIN RP2"/>
    <property type="match status" value="1"/>
</dbReference>
<dbReference type="STRING" id="930146.SAMN05192533_101227"/>
<organism evidence="8 9">
    <name type="scientific">Mesobacillus persicus</name>
    <dbReference type="NCBI Taxonomy" id="930146"/>
    <lineage>
        <taxon>Bacteria</taxon>
        <taxon>Bacillati</taxon>
        <taxon>Bacillota</taxon>
        <taxon>Bacilli</taxon>
        <taxon>Bacillales</taxon>
        <taxon>Bacillaceae</taxon>
        <taxon>Mesobacillus</taxon>
    </lineage>
</organism>
<dbReference type="EMBL" id="FOBW01000001">
    <property type="protein sequence ID" value="SEM15422.1"/>
    <property type="molecule type" value="Genomic_DNA"/>
</dbReference>
<evidence type="ECO:0000256" key="6">
    <source>
        <dbReference type="ARBA" id="ARBA00023211"/>
    </source>
</evidence>
<keyword evidence="5" id="KW-0460">Magnesium</keyword>
<keyword evidence="6" id="KW-0464">Manganese</keyword>
<evidence type="ECO:0000313" key="8">
    <source>
        <dbReference type="EMBL" id="SEM15422.1"/>
    </source>
</evidence>
<protein>
    <submittedName>
        <fullName evidence="8">NUDIX domain-containing protein</fullName>
    </submittedName>
</protein>
<keyword evidence="4" id="KW-0378">Hydrolase</keyword>
<evidence type="ECO:0000256" key="3">
    <source>
        <dbReference type="ARBA" id="ARBA00022723"/>
    </source>
</evidence>
<comment type="cofactor">
    <cofactor evidence="1">
        <name>Mn(2+)</name>
        <dbReference type="ChEBI" id="CHEBI:29035"/>
    </cofactor>
</comment>
<gene>
    <name evidence="8" type="ORF">SAMN05192533_101227</name>
</gene>
<dbReference type="GO" id="GO:0046872">
    <property type="term" value="F:metal ion binding"/>
    <property type="evidence" value="ECO:0007669"/>
    <property type="project" value="UniProtKB-KW"/>
</dbReference>
<evidence type="ECO:0000259" key="7">
    <source>
        <dbReference type="PROSITE" id="PS51462"/>
    </source>
</evidence>
<proteinExistence type="predicted"/>
<evidence type="ECO:0000256" key="5">
    <source>
        <dbReference type="ARBA" id="ARBA00022842"/>
    </source>
</evidence>
<sequence>MKSNPKPASTVVLVDQHSRVYLTKRPSTMKFLGGYYVFPGGAVEQGDMDIDTEHIRNCVSDEAFGSSHYVAAARELFEEVGVLLANNHDGSMANLNLGTEREYRRQLLAGNISFTEILRHENLFFDFNFLNYFGHRITPKESPIRFDTRFFLAKLPSNQIPKPDETEVEEACWMFPEDALIAYKDGQMPLVPPTIDSLETILNHKEGGELMLPKQKNHPFPFKS</sequence>
<keyword evidence="3" id="KW-0479">Metal-binding</keyword>
<dbReference type="InterPro" id="IPR015797">
    <property type="entry name" value="NUDIX_hydrolase-like_dom_sf"/>
</dbReference>
<dbReference type="InterPro" id="IPR039121">
    <property type="entry name" value="NUDT19"/>
</dbReference>
<name>A0A1H7W1F8_9BACI</name>
<dbReference type="RefSeq" id="WP_090740349.1">
    <property type="nucleotide sequence ID" value="NZ_FOBW01000001.1"/>
</dbReference>